<feature type="chain" id="PRO_5012217023" evidence="8">
    <location>
        <begin position="27"/>
        <end position="397"/>
    </location>
</feature>
<gene>
    <name evidence="11" type="ORF">CDL15_Pgr010396</name>
</gene>
<dbReference type="EMBL" id="MTKT01005538">
    <property type="protein sequence ID" value="OWM66744.1"/>
    <property type="molecule type" value="Genomic_DNA"/>
</dbReference>
<keyword evidence="2" id="KW-0645">Protease</keyword>
<dbReference type="Gene3D" id="3.50.30.30">
    <property type="match status" value="1"/>
</dbReference>
<reference evidence="12" key="1">
    <citation type="journal article" date="2017" name="Plant J.">
        <title>The pomegranate (Punica granatum L.) genome and the genomics of punicalagin biosynthesis.</title>
        <authorList>
            <person name="Qin G."/>
            <person name="Xu C."/>
            <person name="Ming R."/>
            <person name="Tang H."/>
            <person name="Guyot R."/>
            <person name="Kramer E.M."/>
            <person name="Hu Y."/>
            <person name="Yi X."/>
            <person name="Qi Y."/>
            <person name="Xu X."/>
            <person name="Gao Z."/>
            <person name="Pan H."/>
            <person name="Jian J."/>
            <person name="Tian Y."/>
            <person name="Yue Z."/>
            <person name="Xu Y."/>
        </authorList>
    </citation>
    <scope>NUCLEOTIDE SEQUENCE [LARGE SCALE GENOMIC DNA]</scope>
    <source>
        <strain evidence="12">cv. Dabenzi</strain>
    </source>
</reference>
<dbReference type="GO" id="GO:0004252">
    <property type="term" value="F:serine-type endopeptidase activity"/>
    <property type="evidence" value="ECO:0007669"/>
    <property type="project" value="InterPro"/>
</dbReference>
<evidence type="ECO:0000256" key="6">
    <source>
        <dbReference type="ARBA" id="ARBA00023180"/>
    </source>
</evidence>
<protein>
    <submittedName>
        <fullName evidence="11">Uncharacterized protein</fullName>
    </submittedName>
</protein>
<evidence type="ECO:0000256" key="5">
    <source>
        <dbReference type="ARBA" id="ARBA00022825"/>
    </source>
</evidence>
<comment type="similarity">
    <text evidence="1 7">Belongs to the peptidase S8 family.</text>
</comment>
<feature type="signal peptide" evidence="8">
    <location>
        <begin position="1"/>
        <end position="26"/>
    </location>
</feature>
<feature type="domain" description="Inhibitor I9" evidence="10">
    <location>
        <begin position="35"/>
        <end position="112"/>
    </location>
</feature>
<dbReference type="InterPro" id="IPR000209">
    <property type="entry name" value="Peptidase_S8/S53_dom"/>
</dbReference>
<dbReference type="FunFam" id="3.30.70.80:FF:000002">
    <property type="entry name" value="Subtilisin-like protease SBT5.3"/>
    <property type="match status" value="1"/>
</dbReference>
<dbReference type="Gene3D" id="3.40.50.200">
    <property type="entry name" value="Peptidase S8/S53 domain"/>
    <property type="match status" value="1"/>
</dbReference>
<feature type="domain" description="Peptidase S8/S53" evidence="9">
    <location>
        <begin position="137"/>
        <end position="195"/>
    </location>
</feature>
<evidence type="ECO:0000256" key="7">
    <source>
        <dbReference type="PROSITE-ProRule" id="PRU01240"/>
    </source>
</evidence>
<organism evidence="11 12">
    <name type="scientific">Punica granatum</name>
    <name type="common">Pomegranate</name>
    <dbReference type="NCBI Taxonomy" id="22663"/>
    <lineage>
        <taxon>Eukaryota</taxon>
        <taxon>Viridiplantae</taxon>
        <taxon>Streptophyta</taxon>
        <taxon>Embryophyta</taxon>
        <taxon>Tracheophyta</taxon>
        <taxon>Spermatophyta</taxon>
        <taxon>Magnoliopsida</taxon>
        <taxon>eudicotyledons</taxon>
        <taxon>Gunneridae</taxon>
        <taxon>Pentapetalae</taxon>
        <taxon>rosids</taxon>
        <taxon>malvids</taxon>
        <taxon>Myrtales</taxon>
        <taxon>Lythraceae</taxon>
        <taxon>Punica</taxon>
    </lineage>
</organism>
<dbReference type="AlphaFoldDB" id="A0A218W1M2"/>
<evidence type="ECO:0000313" key="11">
    <source>
        <dbReference type="EMBL" id="OWM66744.1"/>
    </source>
</evidence>
<proteinExistence type="inferred from homology"/>
<name>A0A218W1M2_PUNGR</name>
<keyword evidence="3 8" id="KW-0732">Signal</keyword>
<evidence type="ECO:0000259" key="10">
    <source>
        <dbReference type="Pfam" id="PF05922"/>
    </source>
</evidence>
<keyword evidence="6" id="KW-0325">Glycoprotein</keyword>
<dbReference type="CDD" id="cd02120">
    <property type="entry name" value="PA_subtilisin_like"/>
    <property type="match status" value="1"/>
</dbReference>
<evidence type="ECO:0000256" key="1">
    <source>
        <dbReference type="ARBA" id="ARBA00011073"/>
    </source>
</evidence>
<dbReference type="Gene3D" id="3.30.70.80">
    <property type="entry name" value="Peptidase S8 propeptide/proteinase inhibitor I9"/>
    <property type="match status" value="1"/>
</dbReference>
<evidence type="ECO:0000259" key="9">
    <source>
        <dbReference type="Pfam" id="PF00082"/>
    </source>
</evidence>
<dbReference type="Pfam" id="PF00082">
    <property type="entry name" value="Peptidase_S8"/>
    <property type="match status" value="2"/>
</dbReference>
<accession>A0A218W1M2</accession>
<dbReference type="Pfam" id="PF05922">
    <property type="entry name" value="Inhibitor_I9"/>
    <property type="match status" value="1"/>
</dbReference>
<dbReference type="InterPro" id="IPR010259">
    <property type="entry name" value="S8pro/Inhibitor_I9"/>
</dbReference>
<evidence type="ECO:0000256" key="4">
    <source>
        <dbReference type="ARBA" id="ARBA00022801"/>
    </source>
</evidence>
<evidence type="ECO:0000256" key="2">
    <source>
        <dbReference type="ARBA" id="ARBA00022670"/>
    </source>
</evidence>
<comment type="caution">
    <text evidence="11">The sequence shown here is derived from an EMBL/GenBank/DDBJ whole genome shotgun (WGS) entry which is preliminary data.</text>
</comment>
<dbReference type="InterPro" id="IPR045051">
    <property type="entry name" value="SBT"/>
</dbReference>
<dbReference type="InterPro" id="IPR037045">
    <property type="entry name" value="S8pro/Inhibitor_I9_sf"/>
</dbReference>
<dbReference type="InterPro" id="IPR036852">
    <property type="entry name" value="Peptidase_S8/S53_dom_sf"/>
</dbReference>
<dbReference type="Proteomes" id="UP000197138">
    <property type="component" value="Unassembled WGS sequence"/>
</dbReference>
<keyword evidence="4" id="KW-0378">Hydrolase</keyword>
<evidence type="ECO:0000256" key="3">
    <source>
        <dbReference type="ARBA" id="ARBA00022729"/>
    </source>
</evidence>
<evidence type="ECO:0000313" key="12">
    <source>
        <dbReference type="Proteomes" id="UP000197138"/>
    </source>
</evidence>
<dbReference type="PROSITE" id="PS51892">
    <property type="entry name" value="SUBTILASE"/>
    <property type="match status" value="1"/>
</dbReference>
<feature type="domain" description="Peptidase S8/S53" evidence="9">
    <location>
        <begin position="196"/>
        <end position="270"/>
    </location>
</feature>
<keyword evidence="5" id="KW-0720">Serine protease</keyword>
<dbReference type="SUPFAM" id="SSF52743">
    <property type="entry name" value="Subtilisin-like"/>
    <property type="match status" value="1"/>
</dbReference>
<sequence>MAAKDALFKHFCILSVVFLLINHGICLPKDEDRKVYIVYLGSLNPTETYSPTSQHLSLLQQVVKDQRSASASLIRSYQRSINGFAAKLTEKEAQKLASKDEVFSVFPSQTFYVQTTKSWDFIGLSKTAKRIPSTEGNIIIAVLDSGAYPDKLIGARYYVSEEDSALDGEAHGTHTASTVAGNAVEGASFFGIANGTARAFDDAIADGVDIITVSLGNMVPSPFNEDPVAIGAFHATSKGILVTQAAGNLGPSAERVTSVAPWILTVAASTVDRLFITKLVLGNGTVITGIAVNSFPSALNYFPLVFGKQVSSSCGEASARACYEGCLEMQKVAGKIVICDGGLDGPSKAAAFGARGIILKGADRDDASAYPLPAVALDDSSFEKLLSYHNSTKCLNS</sequence>
<comment type="caution">
    <text evidence="7">Lacks conserved residue(s) required for the propagation of feature annotation.</text>
</comment>
<evidence type="ECO:0000256" key="8">
    <source>
        <dbReference type="SAM" id="SignalP"/>
    </source>
</evidence>
<dbReference type="PANTHER" id="PTHR10795">
    <property type="entry name" value="PROPROTEIN CONVERTASE SUBTILISIN/KEXIN"/>
    <property type="match status" value="1"/>
</dbReference>
<dbReference type="GO" id="GO:0006508">
    <property type="term" value="P:proteolysis"/>
    <property type="evidence" value="ECO:0007669"/>
    <property type="project" value="UniProtKB-KW"/>
</dbReference>